<name>A0A4S2MJP0_9PEZI</name>
<evidence type="ECO:0000256" key="5">
    <source>
        <dbReference type="SAM" id="MobiDB-lite"/>
    </source>
</evidence>
<protein>
    <recommendedName>
        <fullName evidence="10">Chromatin assembly factor 1 subunit A</fullName>
    </recommendedName>
</protein>
<dbReference type="EMBL" id="ML220157">
    <property type="protein sequence ID" value="TGZ77180.1"/>
    <property type="molecule type" value="Genomic_DNA"/>
</dbReference>
<evidence type="ECO:0000313" key="8">
    <source>
        <dbReference type="EMBL" id="TGZ77180.1"/>
    </source>
</evidence>
<keyword evidence="4" id="KW-0539">Nucleus</keyword>
<dbReference type="GO" id="GO:0006281">
    <property type="term" value="P:DNA repair"/>
    <property type="evidence" value="ECO:0007669"/>
    <property type="project" value="UniProtKB-KW"/>
</dbReference>
<dbReference type="STRING" id="341454.A0A4S2MJP0"/>
<gene>
    <name evidence="8" type="ORF">EX30DRAFT_398695</name>
</gene>
<evidence type="ECO:0000313" key="9">
    <source>
        <dbReference type="Proteomes" id="UP000298138"/>
    </source>
</evidence>
<feature type="region of interest" description="Disordered" evidence="5">
    <location>
        <begin position="382"/>
        <end position="402"/>
    </location>
</feature>
<sequence length="583" mass="65527">MGSAPPAKAAEAAPPSSSAGKDATILPNTSSEKRKRTLDAAGAGDDAATATTAATPKKPRLTKEEREAREKAKDNEKKKREDEKRKKEEEKKKREEAREEEKRKKEEEKRKKEEEKKKKEEEKRKKEEAREEERRRKEEERQKKERSQLRLNSFFVKPGMPKRVVGSSTVQKPVSIKATEGAGEEGAVEKATTKKKELSDYEKTFPPFFVKPNMVVAAPPFQRAPEEKRKAVEKIDELLRTQVWTTEVPPVKPVSKEEMVQLLRLPPTFQRRRSRSREYSTKDIIARINAPDDPGLPPIGPAARNSAKLALTPEYYLKLLNTLPHKSLKFCEDVRPPYSGTYTRKPLRRGLRRGARPFERSLPGVDYEYDSEAEWVAEEEGEELLSDEEEDDVSTAGSDDLEGFLDDEDEVLVKRGTLGALVAINSGLCWEDEKGRNPRRDLEEMRLEVLHDAVKGPIDPFSTAYWHPPAPQKTSMPPPPRQPLSIASHNNSSPSSTPSATASALASTSLAAAASAGKKLVPPEEMENFRAAIDGSDMTKAGLIEVLKKAFPRITKEAIKNTLDLVAERVGDRLDDKRWVLRK</sequence>
<feature type="compositionally biased region" description="Low complexity" evidence="5">
    <location>
        <begin position="39"/>
        <end position="55"/>
    </location>
</feature>
<keyword evidence="2" id="KW-0227">DNA damage</keyword>
<proteinExistence type="predicted"/>
<evidence type="ECO:0000259" key="7">
    <source>
        <dbReference type="Pfam" id="PF21796"/>
    </source>
</evidence>
<dbReference type="PANTHER" id="PTHR15272:SF0">
    <property type="entry name" value="CHROMATIN ASSEMBLY FACTOR 1 SUBUNIT A"/>
    <property type="match status" value="1"/>
</dbReference>
<evidence type="ECO:0008006" key="10">
    <source>
        <dbReference type="Google" id="ProtNLM"/>
    </source>
</evidence>
<dbReference type="GO" id="GO:0033186">
    <property type="term" value="C:CAF-1 complex"/>
    <property type="evidence" value="ECO:0007669"/>
    <property type="project" value="TreeGrafter"/>
</dbReference>
<dbReference type="OrthoDB" id="79480at2759"/>
<evidence type="ECO:0000259" key="6">
    <source>
        <dbReference type="Pfam" id="PF12253"/>
    </source>
</evidence>
<feature type="compositionally biased region" description="Pro residues" evidence="5">
    <location>
        <begin position="468"/>
        <end position="482"/>
    </location>
</feature>
<feature type="compositionally biased region" description="Low complexity" evidence="5">
    <location>
        <begin position="492"/>
        <end position="508"/>
    </location>
</feature>
<feature type="compositionally biased region" description="Low complexity" evidence="5">
    <location>
        <begin position="1"/>
        <end position="19"/>
    </location>
</feature>
<dbReference type="InterPro" id="IPR048800">
    <property type="entry name" value="Cac1-like_C"/>
</dbReference>
<evidence type="ECO:0000256" key="3">
    <source>
        <dbReference type="ARBA" id="ARBA00023204"/>
    </source>
</evidence>
<dbReference type="InterPro" id="IPR022043">
    <property type="entry name" value="CAF1A_DD"/>
</dbReference>
<dbReference type="GO" id="GO:0005634">
    <property type="term" value="C:nucleus"/>
    <property type="evidence" value="ECO:0007669"/>
    <property type="project" value="UniProtKB-SubCell"/>
</dbReference>
<dbReference type="PANTHER" id="PTHR15272">
    <property type="entry name" value="CHROMATIN ASSEMBLY FACTOR 1 SUBUNIT A CAF-1 SUBUNIT A"/>
    <property type="match status" value="1"/>
</dbReference>
<accession>A0A4S2MJP0</accession>
<comment type="subcellular location">
    <subcellularLocation>
        <location evidence="1">Nucleus</location>
    </subcellularLocation>
</comment>
<dbReference type="InParanoid" id="A0A4S2MJP0"/>
<feature type="region of interest" description="Disordered" evidence="5">
    <location>
        <begin position="460"/>
        <end position="508"/>
    </location>
</feature>
<evidence type="ECO:0000256" key="1">
    <source>
        <dbReference type="ARBA" id="ARBA00004123"/>
    </source>
</evidence>
<feature type="compositionally biased region" description="Basic and acidic residues" evidence="5">
    <location>
        <begin position="187"/>
        <end position="196"/>
    </location>
</feature>
<dbReference type="Proteomes" id="UP000298138">
    <property type="component" value="Unassembled WGS sequence"/>
</dbReference>
<dbReference type="Pfam" id="PF12253">
    <property type="entry name" value="CAF1A_dimeriz"/>
    <property type="match status" value="1"/>
</dbReference>
<evidence type="ECO:0000256" key="4">
    <source>
        <dbReference type="ARBA" id="ARBA00023242"/>
    </source>
</evidence>
<keyword evidence="3" id="KW-0234">DNA repair</keyword>
<feature type="domain" description="Chromatin assembly factor 1 subunit A dimerization" evidence="6">
    <location>
        <begin position="326"/>
        <end position="397"/>
    </location>
</feature>
<dbReference type="Pfam" id="PF21796">
    <property type="entry name" value="Cac1_C"/>
    <property type="match status" value="1"/>
</dbReference>
<dbReference type="AlphaFoldDB" id="A0A4S2MJP0"/>
<dbReference type="FunCoup" id="A0A4S2MJP0">
    <property type="interactions" value="103"/>
</dbReference>
<reference evidence="8 9" key="1">
    <citation type="submission" date="2019-04" db="EMBL/GenBank/DDBJ databases">
        <title>Comparative genomics and transcriptomics to analyze fruiting body development in filamentous ascomycetes.</title>
        <authorList>
            <consortium name="DOE Joint Genome Institute"/>
            <person name="Lutkenhaus R."/>
            <person name="Traeger S."/>
            <person name="Breuer J."/>
            <person name="Kuo A."/>
            <person name="Lipzen A."/>
            <person name="Pangilinan J."/>
            <person name="Dilworth D."/>
            <person name="Sandor L."/>
            <person name="Poggeler S."/>
            <person name="Barry K."/>
            <person name="Grigoriev I.V."/>
            <person name="Nowrousian M."/>
        </authorList>
    </citation>
    <scope>NUCLEOTIDE SEQUENCE [LARGE SCALE GENOMIC DNA]</scope>
    <source>
        <strain evidence="8 9">CBS 389.68</strain>
    </source>
</reference>
<evidence type="ECO:0000256" key="2">
    <source>
        <dbReference type="ARBA" id="ARBA00022763"/>
    </source>
</evidence>
<feature type="compositionally biased region" description="Basic and acidic residues" evidence="5">
    <location>
        <begin position="61"/>
        <end position="148"/>
    </location>
</feature>
<organism evidence="8 9">
    <name type="scientific">Ascodesmis nigricans</name>
    <dbReference type="NCBI Taxonomy" id="341454"/>
    <lineage>
        <taxon>Eukaryota</taxon>
        <taxon>Fungi</taxon>
        <taxon>Dikarya</taxon>
        <taxon>Ascomycota</taxon>
        <taxon>Pezizomycotina</taxon>
        <taxon>Pezizomycetes</taxon>
        <taxon>Pezizales</taxon>
        <taxon>Ascodesmidaceae</taxon>
        <taxon>Ascodesmis</taxon>
    </lineage>
</organism>
<feature type="domain" description="Chromatin assembly factor 1 subunit Cac1-like C-terminal" evidence="7">
    <location>
        <begin position="526"/>
        <end position="581"/>
    </location>
</feature>
<keyword evidence="9" id="KW-1185">Reference proteome</keyword>
<dbReference type="GO" id="GO:0006334">
    <property type="term" value="P:nucleosome assembly"/>
    <property type="evidence" value="ECO:0007669"/>
    <property type="project" value="TreeGrafter"/>
</dbReference>
<feature type="region of interest" description="Disordered" evidence="5">
    <location>
        <begin position="1"/>
        <end position="196"/>
    </location>
</feature>